<sequence>MLPEIVSFDRQVTLVGDSGIQFMDFWFVSRTFARR</sequence>
<protein>
    <submittedName>
        <fullName evidence="1">Uncharacterized protein</fullName>
    </submittedName>
</protein>
<reference evidence="1 2" key="1">
    <citation type="submission" date="2018-06" db="EMBL/GenBank/DDBJ databases">
        <authorList>
            <consortium name="Pathogen Informatics"/>
            <person name="Doyle S."/>
        </authorList>
    </citation>
    <scope>NUCLEOTIDE SEQUENCE [LARGE SCALE GENOMIC DNA]</scope>
    <source>
        <strain evidence="1 2">NCTC13465</strain>
    </source>
</reference>
<dbReference type="AlphaFoldDB" id="A0A2X3H157"/>
<evidence type="ECO:0000313" key="2">
    <source>
        <dbReference type="Proteomes" id="UP000251721"/>
    </source>
</evidence>
<organism evidence="1 2">
    <name type="scientific">Klebsiella pneumoniae</name>
    <dbReference type="NCBI Taxonomy" id="573"/>
    <lineage>
        <taxon>Bacteria</taxon>
        <taxon>Pseudomonadati</taxon>
        <taxon>Pseudomonadota</taxon>
        <taxon>Gammaproteobacteria</taxon>
        <taxon>Enterobacterales</taxon>
        <taxon>Enterobacteriaceae</taxon>
        <taxon>Klebsiella/Raoultella group</taxon>
        <taxon>Klebsiella</taxon>
        <taxon>Klebsiella pneumoniae complex</taxon>
    </lineage>
</organism>
<evidence type="ECO:0000313" key="1">
    <source>
        <dbReference type="EMBL" id="SQC41530.1"/>
    </source>
</evidence>
<accession>A0A2X3H157</accession>
<proteinExistence type="predicted"/>
<dbReference type="EMBL" id="UAWQ01000005">
    <property type="protein sequence ID" value="SQC41530.1"/>
    <property type="molecule type" value="Genomic_DNA"/>
</dbReference>
<gene>
    <name evidence="1" type="ORF">NCTC13465_00772</name>
</gene>
<dbReference type="Proteomes" id="UP000251721">
    <property type="component" value="Unassembled WGS sequence"/>
</dbReference>
<name>A0A2X3H157_KLEPN</name>